<protein>
    <submittedName>
        <fullName evidence="2">Uncharacterized protein</fullName>
    </submittedName>
</protein>
<feature type="compositionally biased region" description="Basic and acidic residues" evidence="1">
    <location>
        <begin position="1"/>
        <end position="14"/>
    </location>
</feature>
<name>A0ABD0T709_LOXSC</name>
<comment type="caution">
    <text evidence="2">The sequence shown here is derived from an EMBL/GenBank/DDBJ whole genome shotgun (WGS) entry which is preliminary data.</text>
</comment>
<evidence type="ECO:0000313" key="2">
    <source>
        <dbReference type="EMBL" id="KAL0839059.1"/>
    </source>
</evidence>
<feature type="region of interest" description="Disordered" evidence="1">
    <location>
        <begin position="1"/>
        <end position="65"/>
    </location>
</feature>
<feature type="compositionally biased region" description="Basic and acidic residues" evidence="1">
    <location>
        <begin position="35"/>
        <end position="46"/>
    </location>
</feature>
<evidence type="ECO:0000313" key="3">
    <source>
        <dbReference type="Proteomes" id="UP001549921"/>
    </source>
</evidence>
<feature type="compositionally biased region" description="Polar residues" evidence="1">
    <location>
        <begin position="16"/>
        <end position="32"/>
    </location>
</feature>
<dbReference type="AlphaFoldDB" id="A0ABD0T709"/>
<accession>A0ABD0T709</accession>
<gene>
    <name evidence="2" type="ORF">ABMA28_017045</name>
</gene>
<reference evidence="2 3" key="1">
    <citation type="submission" date="2024-06" db="EMBL/GenBank/DDBJ databases">
        <title>A chromosome-level genome assembly of beet webworm, Loxostege sticticalis.</title>
        <authorList>
            <person name="Zhang Y."/>
        </authorList>
    </citation>
    <scope>NUCLEOTIDE SEQUENCE [LARGE SCALE GENOMIC DNA]</scope>
    <source>
        <strain evidence="2">AQ028</strain>
        <tissue evidence="2">Male pupae</tissue>
    </source>
</reference>
<proteinExistence type="predicted"/>
<dbReference type="Proteomes" id="UP001549921">
    <property type="component" value="Unassembled WGS sequence"/>
</dbReference>
<organism evidence="2 3">
    <name type="scientific">Loxostege sticticalis</name>
    <name type="common">Beet webworm moth</name>
    <dbReference type="NCBI Taxonomy" id="481309"/>
    <lineage>
        <taxon>Eukaryota</taxon>
        <taxon>Metazoa</taxon>
        <taxon>Ecdysozoa</taxon>
        <taxon>Arthropoda</taxon>
        <taxon>Hexapoda</taxon>
        <taxon>Insecta</taxon>
        <taxon>Pterygota</taxon>
        <taxon>Neoptera</taxon>
        <taxon>Endopterygota</taxon>
        <taxon>Lepidoptera</taxon>
        <taxon>Glossata</taxon>
        <taxon>Ditrysia</taxon>
        <taxon>Pyraloidea</taxon>
        <taxon>Crambidae</taxon>
        <taxon>Pyraustinae</taxon>
        <taxon>Loxostege</taxon>
    </lineage>
</organism>
<sequence length="65" mass="7414">MNISRRALDEKERGTPSATRSTNQRPQKITNTKRARSDSGYRHTGDNRQSIYQSAAARPLADLRR</sequence>
<evidence type="ECO:0000256" key="1">
    <source>
        <dbReference type="SAM" id="MobiDB-lite"/>
    </source>
</evidence>
<dbReference type="EMBL" id="JBEDNZ010000009">
    <property type="protein sequence ID" value="KAL0839059.1"/>
    <property type="molecule type" value="Genomic_DNA"/>
</dbReference>